<organism evidence="1 2">
    <name type="scientific">Melastoma candidum</name>
    <dbReference type="NCBI Taxonomy" id="119954"/>
    <lineage>
        <taxon>Eukaryota</taxon>
        <taxon>Viridiplantae</taxon>
        <taxon>Streptophyta</taxon>
        <taxon>Embryophyta</taxon>
        <taxon>Tracheophyta</taxon>
        <taxon>Spermatophyta</taxon>
        <taxon>Magnoliopsida</taxon>
        <taxon>eudicotyledons</taxon>
        <taxon>Gunneridae</taxon>
        <taxon>Pentapetalae</taxon>
        <taxon>rosids</taxon>
        <taxon>malvids</taxon>
        <taxon>Myrtales</taxon>
        <taxon>Melastomataceae</taxon>
        <taxon>Melastomatoideae</taxon>
        <taxon>Melastomateae</taxon>
        <taxon>Melastoma</taxon>
    </lineage>
</organism>
<proteinExistence type="predicted"/>
<gene>
    <name evidence="1" type="ORF">MLD38_018792</name>
</gene>
<protein>
    <submittedName>
        <fullName evidence="1">Uncharacterized protein</fullName>
    </submittedName>
</protein>
<reference evidence="2" key="1">
    <citation type="journal article" date="2023" name="Front. Plant Sci.">
        <title>Chromosomal-level genome assembly of Melastoma candidum provides insights into trichome evolution.</title>
        <authorList>
            <person name="Zhong Y."/>
            <person name="Wu W."/>
            <person name="Sun C."/>
            <person name="Zou P."/>
            <person name="Liu Y."/>
            <person name="Dai S."/>
            <person name="Zhou R."/>
        </authorList>
    </citation>
    <scope>NUCLEOTIDE SEQUENCE [LARGE SCALE GENOMIC DNA]</scope>
</reference>
<keyword evidence="2" id="KW-1185">Reference proteome</keyword>
<comment type="caution">
    <text evidence="1">The sequence shown here is derived from an EMBL/GenBank/DDBJ whole genome shotgun (WGS) entry which is preliminary data.</text>
</comment>
<accession>A0ACB9QUV4</accession>
<evidence type="ECO:0000313" key="1">
    <source>
        <dbReference type="EMBL" id="KAI4370438.1"/>
    </source>
</evidence>
<dbReference type="EMBL" id="CM042884">
    <property type="protein sequence ID" value="KAI4370438.1"/>
    <property type="molecule type" value="Genomic_DNA"/>
</dbReference>
<sequence length="475" mass="52693">MEGRRCGDGSVEPPVSVSFGRFDKDSLSWEKWSSFSPNKYLEEVEKCATPGSVARKAAYFEAHYRRIAARKAELLLLASDANGAPPSVPASSRQAVEEDEEEQYEEEDMITLEKERLSFEVVFGESTAGGVVGRCEKSDDKKVGDSLVRDDPKDEEEPQVMQMLRSDVGDASKSNGSLIIGREEAPDCRLPNVGTQNGIPCLEMSARIRNDAADLESWRKPRKSDPLNKEKIMEKAKKKPAPAIIKSPQVHSAPRRTSKHTPISPAPSMTTPFRKPTIDVSTNRNKGGPALDLKKVSPNHALGPTSSSNLQSFDPAAVAAPRRSLLMERMGDKDIIKRAFRTFQNNAGLSKSFSAQKSAPLALPADPSSTIRKENMRREAGSVVKKSNEVFLSKYSSGNSERVEKRIQLNINKKLEQKSTIKEVEKSRLTKDQREIDIRRPTQSIGFKATTMSALNRGQNRSLQRKVIKKQEIKA</sequence>
<name>A0ACB9QUV4_9MYRT</name>
<evidence type="ECO:0000313" key="2">
    <source>
        <dbReference type="Proteomes" id="UP001057402"/>
    </source>
</evidence>
<dbReference type="Proteomes" id="UP001057402">
    <property type="component" value="Chromosome 5"/>
</dbReference>